<evidence type="ECO:0000313" key="1">
    <source>
        <dbReference type="EMBL" id="MDT2984484.1"/>
    </source>
</evidence>
<sequence>MSVFMKCNGSQSSGLFVINHVSRLGFEYLKNTSEQYTDGIDVNGSYRKNKTVEIDFTVCDDDVPVVAMKKKIDAFILESGNTVEFSDMENLQFHADLVSISYEEINEFLATGKIILIVSDGLAHSTAVSSTPALLNDEGVWEFEINNEGTEEVAVDYHIKL</sequence>
<dbReference type="AlphaFoldDB" id="A0ABD5FQC8"/>
<protein>
    <submittedName>
        <fullName evidence="1">Uncharacterized protein</fullName>
    </submittedName>
</protein>
<dbReference type="Proteomes" id="UP001253851">
    <property type="component" value="Unassembled WGS sequence"/>
</dbReference>
<evidence type="ECO:0000313" key="2">
    <source>
        <dbReference type="Proteomes" id="UP001253851"/>
    </source>
</evidence>
<gene>
    <name evidence="1" type="ORF">P7I34_17780</name>
</gene>
<accession>A0ABD5FQC8</accession>
<name>A0ABD5FQC8_ENTCA</name>
<proteinExistence type="predicted"/>
<dbReference type="EMBL" id="JARQDZ010000027">
    <property type="protein sequence ID" value="MDT2984484.1"/>
    <property type="molecule type" value="Genomic_DNA"/>
</dbReference>
<comment type="caution">
    <text evidence="1">The sequence shown here is derived from an EMBL/GenBank/DDBJ whole genome shotgun (WGS) entry which is preliminary data.</text>
</comment>
<feature type="non-terminal residue" evidence="1">
    <location>
        <position position="161"/>
    </location>
</feature>
<organism evidence="1 2">
    <name type="scientific">Enterococcus casseliflavus</name>
    <name type="common">Enterococcus flavescens</name>
    <dbReference type="NCBI Taxonomy" id="37734"/>
    <lineage>
        <taxon>Bacteria</taxon>
        <taxon>Bacillati</taxon>
        <taxon>Bacillota</taxon>
        <taxon>Bacilli</taxon>
        <taxon>Lactobacillales</taxon>
        <taxon>Enterococcaceae</taxon>
        <taxon>Enterococcus</taxon>
    </lineage>
</organism>
<reference evidence="1 2" key="1">
    <citation type="submission" date="2023-03" db="EMBL/GenBank/DDBJ databases">
        <authorList>
            <person name="Shen W."/>
            <person name="Cai J."/>
        </authorList>
    </citation>
    <scope>NUCLEOTIDE SEQUENCE [LARGE SCALE GENOMIC DNA]</scope>
    <source>
        <strain evidence="1 2">B516</strain>
    </source>
</reference>